<feature type="binding site" evidence="10">
    <location>
        <position position="267"/>
    </location>
    <ligand>
        <name>Zn(2+)</name>
        <dbReference type="ChEBI" id="CHEBI:29105"/>
    </ligand>
</feature>
<dbReference type="NCBIfam" id="TIGR00218">
    <property type="entry name" value="manA"/>
    <property type="match status" value="1"/>
</dbReference>
<dbReference type="Pfam" id="PF20512">
    <property type="entry name" value="PMI_typeI_hel"/>
    <property type="match status" value="1"/>
</dbReference>
<evidence type="ECO:0000256" key="4">
    <source>
        <dbReference type="ARBA" id="ARBA00022723"/>
    </source>
</evidence>
<feature type="binding site" evidence="10">
    <location>
        <position position="137"/>
    </location>
    <ligand>
        <name>Zn(2+)</name>
        <dbReference type="ChEBI" id="CHEBI:29105"/>
    </ligand>
</feature>
<reference evidence="14" key="1">
    <citation type="submission" date="2020-08" db="EMBL/GenBank/DDBJ databases">
        <title>Genetic structure, function and evolution of capsule biosynthesis loci in Vibrio parahaemolyticus.</title>
        <authorList>
            <person name="Li L."/>
            <person name="Bian S."/>
        </authorList>
    </citation>
    <scope>NUCLEOTIDE SEQUENCE</scope>
    <source>
        <strain evidence="14">VP393</strain>
    </source>
</reference>
<dbReference type="EMBL" id="MT898338">
    <property type="protein sequence ID" value="QOS27056.1"/>
    <property type="molecule type" value="Genomic_DNA"/>
</dbReference>
<dbReference type="EC" id="5.3.1.8" evidence="3"/>
<evidence type="ECO:0000256" key="8">
    <source>
        <dbReference type="ARBA" id="ARBA00030762"/>
    </source>
</evidence>
<keyword evidence="4 10" id="KW-0479">Metal-binding</keyword>
<dbReference type="InterPro" id="IPR046458">
    <property type="entry name" value="PMI_typeI_hel"/>
</dbReference>
<dbReference type="Pfam" id="PF21621">
    <property type="entry name" value="MPI_cupin_dom"/>
    <property type="match status" value="1"/>
</dbReference>
<gene>
    <name evidence="14" type="primary">manA</name>
    <name evidence="14" type="ORF">VP393_00035</name>
</gene>
<dbReference type="InterPro" id="IPR014710">
    <property type="entry name" value="RmlC-like_jellyroll"/>
</dbReference>
<evidence type="ECO:0000256" key="2">
    <source>
        <dbReference type="ARBA" id="ARBA00010772"/>
    </source>
</evidence>
<dbReference type="Gene3D" id="1.10.441.10">
    <property type="entry name" value="Phosphomannose Isomerase, domain 2"/>
    <property type="match status" value="1"/>
</dbReference>
<evidence type="ECO:0000256" key="1">
    <source>
        <dbReference type="ARBA" id="ARBA00000757"/>
    </source>
</evidence>
<accession>A0A7M1WIW4</accession>
<dbReference type="Pfam" id="PF20511">
    <property type="entry name" value="PMI_typeI_cat"/>
    <property type="match status" value="1"/>
</dbReference>
<sequence length="402" mass="44739">MTQYLFKLENEIKNYEWGSKTAISKLFGLDNHDGAPQAELWMGAHANGCSKVIVNNQSILLSDLINQDKISCLSLDTTERFGCLPFLFKVLAAESALSVQVHPNKKEAKLGFQREESAGVPRSDPTRNYRDANHKPELVYAITPYKAMNGFRCFDEIISIFSLFLEGRDSSSLTRMVKEFKLSPSSQNLQKLFVGVLCLDGKDKINELDALLSFAHSSQSQDNDIYTTIIELASHYPQDMGLFSPLFLNVITLEPGQAMYLDARTPHAYIKGVGLEVMANSDNVLRAGLTSKCIDIDELSKCTLFKEKPESTLITVPNLDGHREVYPIPVSDFCFDCFIKADSEVISVNSAEIIFAIDSEVIISHASGEKLRLSKGESAFIPARACQYTLFSSGRVARVYNQ</sequence>
<dbReference type="CDD" id="cd07011">
    <property type="entry name" value="cupin_PMI_type_I_N"/>
    <property type="match status" value="1"/>
</dbReference>
<dbReference type="PRINTS" id="PR00714">
    <property type="entry name" value="MAN6PISMRASE"/>
</dbReference>
<comment type="catalytic activity">
    <reaction evidence="1">
        <text>D-mannose 6-phosphate = D-fructose 6-phosphate</text>
        <dbReference type="Rhea" id="RHEA:12356"/>
        <dbReference type="ChEBI" id="CHEBI:58735"/>
        <dbReference type="ChEBI" id="CHEBI:61527"/>
        <dbReference type="EC" id="5.3.1.8"/>
    </reaction>
</comment>
<dbReference type="PIRSF" id="PIRSF001480">
    <property type="entry name" value="Mannose-6-phosphate_isomerase"/>
    <property type="match status" value="1"/>
</dbReference>
<dbReference type="InterPro" id="IPR016305">
    <property type="entry name" value="Mannose-6-P_Isomerase"/>
</dbReference>
<comment type="cofactor">
    <cofactor evidence="10">
        <name>Zn(2+)</name>
        <dbReference type="ChEBI" id="CHEBI:29105"/>
    </cofactor>
    <text evidence="10">Binds 1 zinc ion per subunit.</text>
</comment>
<evidence type="ECO:0000313" key="14">
    <source>
        <dbReference type="EMBL" id="QOS27056.1"/>
    </source>
</evidence>
<dbReference type="GO" id="GO:0008270">
    <property type="term" value="F:zinc ion binding"/>
    <property type="evidence" value="ECO:0007669"/>
    <property type="project" value="InterPro"/>
</dbReference>
<organism evidence="14">
    <name type="scientific">Vibrio parahaemolyticus</name>
    <dbReference type="NCBI Taxonomy" id="670"/>
    <lineage>
        <taxon>Bacteria</taxon>
        <taxon>Pseudomonadati</taxon>
        <taxon>Pseudomonadota</taxon>
        <taxon>Gammaproteobacteria</taxon>
        <taxon>Vibrionales</taxon>
        <taxon>Vibrionaceae</taxon>
        <taxon>Vibrio</taxon>
    </lineage>
</organism>
<feature type="domain" description="Phosphomannose isomerase type I helical insertion" evidence="12">
    <location>
        <begin position="177"/>
        <end position="248"/>
    </location>
</feature>
<evidence type="ECO:0000256" key="10">
    <source>
        <dbReference type="PIRSR" id="PIRSR001480-2"/>
    </source>
</evidence>
<evidence type="ECO:0000259" key="13">
    <source>
        <dbReference type="Pfam" id="PF21621"/>
    </source>
</evidence>
<dbReference type="GO" id="GO:0004476">
    <property type="term" value="F:mannose-6-phosphate isomerase activity"/>
    <property type="evidence" value="ECO:0007669"/>
    <property type="project" value="UniProtKB-EC"/>
</dbReference>
<dbReference type="InterPro" id="IPR049071">
    <property type="entry name" value="MPI_cupin_dom"/>
</dbReference>
<feature type="active site" evidence="9">
    <location>
        <position position="286"/>
    </location>
</feature>
<dbReference type="GO" id="GO:0005975">
    <property type="term" value="P:carbohydrate metabolic process"/>
    <property type="evidence" value="ECO:0007669"/>
    <property type="project" value="InterPro"/>
</dbReference>
<dbReference type="InterPro" id="IPR001250">
    <property type="entry name" value="Man6P_Isoase-1"/>
</dbReference>
<dbReference type="InterPro" id="IPR018050">
    <property type="entry name" value="Pmannose_isomerase-type1_CS"/>
</dbReference>
<comment type="similarity">
    <text evidence="2">Belongs to the mannose-6-phosphate isomerase type 1 family.</text>
</comment>
<dbReference type="Gene3D" id="2.60.120.10">
    <property type="entry name" value="Jelly Rolls"/>
    <property type="match status" value="2"/>
</dbReference>
<evidence type="ECO:0000256" key="6">
    <source>
        <dbReference type="ARBA" id="ARBA00023235"/>
    </source>
</evidence>
<feature type="domain" description="Phosphomannose isomerase type I catalytic" evidence="11">
    <location>
        <begin position="5"/>
        <end position="152"/>
    </location>
</feature>
<keyword evidence="5 10" id="KW-0862">Zinc</keyword>
<dbReference type="SUPFAM" id="SSF51182">
    <property type="entry name" value="RmlC-like cupins"/>
    <property type="match status" value="1"/>
</dbReference>
<dbReference type="PROSITE" id="PS00965">
    <property type="entry name" value="PMI_I_1"/>
    <property type="match status" value="1"/>
</dbReference>
<evidence type="ECO:0000256" key="5">
    <source>
        <dbReference type="ARBA" id="ARBA00022833"/>
    </source>
</evidence>
<dbReference type="PANTHER" id="PTHR10309">
    <property type="entry name" value="MANNOSE-6-PHOSPHATE ISOMERASE"/>
    <property type="match status" value="1"/>
</dbReference>
<evidence type="ECO:0000256" key="9">
    <source>
        <dbReference type="PIRSR" id="PIRSR001480-1"/>
    </source>
</evidence>
<dbReference type="GO" id="GO:0005829">
    <property type="term" value="C:cytosol"/>
    <property type="evidence" value="ECO:0007669"/>
    <property type="project" value="TreeGrafter"/>
</dbReference>
<dbReference type="AlphaFoldDB" id="A0A7M1WIW4"/>
<evidence type="ECO:0000259" key="12">
    <source>
        <dbReference type="Pfam" id="PF20512"/>
    </source>
</evidence>
<dbReference type="PANTHER" id="PTHR10309:SF0">
    <property type="entry name" value="MANNOSE-6-PHOSPHATE ISOMERASE"/>
    <property type="match status" value="1"/>
</dbReference>
<evidence type="ECO:0000256" key="3">
    <source>
        <dbReference type="ARBA" id="ARBA00011956"/>
    </source>
</evidence>
<name>A0A7M1WIW4_VIBPH</name>
<evidence type="ECO:0000256" key="7">
    <source>
        <dbReference type="ARBA" id="ARBA00029741"/>
    </source>
</evidence>
<feature type="domain" description="Mannose-6-phosphate isomerase cupin" evidence="13">
    <location>
        <begin position="326"/>
        <end position="401"/>
    </location>
</feature>
<keyword evidence="6 14" id="KW-0413">Isomerase</keyword>
<proteinExistence type="inferred from homology"/>
<dbReference type="InterPro" id="IPR046457">
    <property type="entry name" value="PMI_typeI_cat"/>
</dbReference>
<protein>
    <recommendedName>
        <fullName evidence="3">mannose-6-phosphate isomerase</fullName>
        <ecNumber evidence="3">5.3.1.8</ecNumber>
    </recommendedName>
    <alternativeName>
        <fullName evidence="7">Phosphohexomutase</fullName>
    </alternativeName>
    <alternativeName>
        <fullName evidence="8">Phosphomannose isomerase</fullName>
    </alternativeName>
</protein>
<feature type="binding site" evidence="10">
    <location>
        <position position="102"/>
    </location>
    <ligand>
        <name>Zn(2+)</name>
        <dbReference type="ChEBI" id="CHEBI:29105"/>
    </ligand>
</feature>
<dbReference type="InterPro" id="IPR011051">
    <property type="entry name" value="RmlC_Cupin_sf"/>
</dbReference>
<dbReference type="GO" id="GO:0009298">
    <property type="term" value="P:GDP-mannose biosynthetic process"/>
    <property type="evidence" value="ECO:0007669"/>
    <property type="project" value="InterPro"/>
</dbReference>
<evidence type="ECO:0000259" key="11">
    <source>
        <dbReference type="Pfam" id="PF20511"/>
    </source>
</evidence>
<feature type="binding site" evidence="10">
    <location>
        <position position="100"/>
    </location>
    <ligand>
        <name>Zn(2+)</name>
        <dbReference type="ChEBI" id="CHEBI:29105"/>
    </ligand>
</feature>